<dbReference type="InterPro" id="IPR043159">
    <property type="entry name" value="Lectin_gal-bd_sf"/>
</dbReference>
<dbReference type="Gene3D" id="2.60.120.290">
    <property type="entry name" value="Spermadhesin, CUB domain"/>
    <property type="match status" value="1"/>
</dbReference>
<dbReference type="InterPro" id="IPR000859">
    <property type="entry name" value="CUB_dom"/>
</dbReference>
<proteinExistence type="predicted"/>
<evidence type="ECO:0000256" key="3">
    <source>
        <dbReference type="PROSITE-ProRule" id="PRU00059"/>
    </source>
</evidence>
<dbReference type="CDD" id="cd00041">
    <property type="entry name" value="CUB"/>
    <property type="match status" value="1"/>
</dbReference>
<dbReference type="EMBL" id="CAXKWB010002925">
    <property type="protein sequence ID" value="CAL4068002.1"/>
    <property type="molecule type" value="Genomic_DNA"/>
</dbReference>
<feature type="non-terminal residue" evidence="5">
    <location>
        <position position="223"/>
    </location>
</feature>
<keyword evidence="2" id="KW-1015">Disulfide bond</keyword>
<dbReference type="Gene3D" id="2.60.120.740">
    <property type="match status" value="1"/>
</dbReference>
<evidence type="ECO:0000256" key="1">
    <source>
        <dbReference type="ARBA" id="ARBA00022737"/>
    </source>
</evidence>
<organism evidence="5 6">
    <name type="scientific">Meganyctiphanes norvegica</name>
    <name type="common">Northern krill</name>
    <name type="synonym">Thysanopoda norvegica</name>
    <dbReference type="NCBI Taxonomy" id="48144"/>
    <lineage>
        <taxon>Eukaryota</taxon>
        <taxon>Metazoa</taxon>
        <taxon>Ecdysozoa</taxon>
        <taxon>Arthropoda</taxon>
        <taxon>Crustacea</taxon>
        <taxon>Multicrustacea</taxon>
        <taxon>Malacostraca</taxon>
        <taxon>Eumalacostraca</taxon>
        <taxon>Eucarida</taxon>
        <taxon>Euphausiacea</taxon>
        <taxon>Euphausiidae</taxon>
        <taxon>Meganyctiphanes</taxon>
    </lineage>
</organism>
<dbReference type="AlphaFoldDB" id="A0AAV2Q2Q5"/>
<comment type="caution">
    <text evidence="5">The sequence shown here is derived from an EMBL/GenBank/DDBJ whole genome shotgun (WGS) entry which is preliminary data.</text>
</comment>
<dbReference type="PANTHER" id="PTHR24251">
    <property type="entry name" value="OVOCHYMASE-RELATED"/>
    <property type="match status" value="1"/>
</dbReference>
<dbReference type="SMART" id="SM00042">
    <property type="entry name" value="CUB"/>
    <property type="match status" value="1"/>
</dbReference>
<evidence type="ECO:0000256" key="2">
    <source>
        <dbReference type="ARBA" id="ARBA00023157"/>
    </source>
</evidence>
<dbReference type="PROSITE" id="PS01180">
    <property type="entry name" value="CUB"/>
    <property type="match status" value="1"/>
</dbReference>
<protein>
    <recommendedName>
        <fullName evidence="4">CUB domain-containing protein</fullName>
    </recommendedName>
</protein>
<keyword evidence="1" id="KW-0677">Repeat</keyword>
<accession>A0AAV2Q2Q5</accession>
<gene>
    <name evidence="5" type="ORF">MNOR_LOCUS6884</name>
</gene>
<dbReference type="Pfam" id="PF00431">
    <property type="entry name" value="CUB"/>
    <property type="match status" value="1"/>
</dbReference>
<name>A0AAV2Q2Q5_MEGNR</name>
<keyword evidence="6" id="KW-1185">Reference proteome</keyword>
<feature type="non-terminal residue" evidence="5">
    <location>
        <position position="1"/>
    </location>
</feature>
<reference evidence="5 6" key="1">
    <citation type="submission" date="2024-05" db="EMBL/GenBank/DDBJ databases">
        <authorList>
            <person name="Wallberg A."/>
        </authorList>
    </citation>
    <scope>NUCLEOTIDE SEQUENCE [LARGE SCALE GENOMIC DNA]</scope>
</reference>
<dbReference type="SUPFAM" id="SSF49854">
    <property type="entry name" value="Spermadhesin, CUB domain"/>
    <property type="match status" value="1"/>
</dbReference>
<dbReference type="Proteomes" id="UP001497623">
    <property type="component" value="Unassembled WGS sequence"/>
</dbReference>
<evidence type="ECO:0000313" key="5">
    <source>
        <dbReference type="EMBL" id="CAL4068002.1"/>
    </source>
</evidence>
<sequence>DQEDSLLAEECSERELSFTCTFPTDVLVIRSAWLYGITAKVEDECSVAKHNLQYKKGSFLRFINKECGGKNQCKFSVWKHIPAARTDEDHWKGGVLHVSYVCLPKPEFHRTCNSEKYAQSGWLQSIGYPEYYLGDQPCTLSIHVDEGQRIQLTISDISIRDMRDGEKTCTDSVVVREGEHELLHRCGESNKPLTVTSEGNLINVTLIATSELYPKRGYIAYWK</sequence>
<evidence type="ECO:0000313" key="6">
    <source>
        <dbReference type="Proteomes" id="UP001497623"/>
    </source>
</evidence>
<evidence type="ECO:0000259" key="4">
    <source>
        <dbReference type="PROSITE" id="PS01180"/>
    </source>
</evidence>
<dbReference type="InterPro" id="IPR035914">
    <property type="entry name" value="Sperma_CUB_dom_sf"/>
</dbReference>
<feature type="domain" description="CUB" evidence="4">
    <location>
        <begin position="112"/>
        <end position="223"/>
    </location>
</feature>
<comment type="caution">
    <text evidence="3">Lacks conserved residue(s) required for the propagation of feature annotation.</text>
</comment>